<keyword evidence="2" id="KW-0802">TPR repeat</keyword>
<evidence type="ECO:0000313" key="5">
    <source>
        <dbReference type="Proteomes" id="UP000199705"/>
    </source>
</evidence>
<dbReference type="PANTHER" id="PTHR40094:SF1">
    <property type="entry name" value="UBIQUITIN DOMAIN-CONTAINING PROTEIN"/>
    <property type="match status" value="1"/>
</dbReference>
<reference evidence="5" key="1">
    <citation type="submission" date="2016-10" db="EMBL/GenBank/DDBJ databases">
        <authorList>
            <person name="Varghese N."/>
            <person name="Submissions S."/>
        </authorList>
    </citation>
    <scope>NUCLEOTIDE SEQUENCE [LARGE SCALE GENOMIC DNA]</scope>
    <source>
        <strain evidence="5">Gh-67</strain>
    </source>
</reference>
<dbReference type="SMART" id="SM01360">
    <property type="entry name" value="A2M"/>
    <property type="match status" value="1"/>
</dbReference>
<dbReference type="GO" id="GO:0004866">
    <property type="term" value="F:endopeptidase inhibitor activity"/>
    <property type="evidence" value="ECO:0007669"/>
    <property type="project" value="InterPro"/>
</dbReference>
<dbReference type="SUPFAM" id="SSF48239">
    <property type="entry name" value="Terpenoid cyclases/Protein prenyltransferases"/>
    <property type="match status" value="1"/>
</dbReference>
<dbReference type="EMBL" id="FNCG01000002">
    <property type="protein sequence ID" value="SDG09379.1"/>
    <property type="molecule type" value="Genomic_DNA"/>
</dbReference>
<dbReference type="PROSITE" id="PS50005">
    <property type="entry name" value="TPR"/>
    <property type="match status" value="1"/>
</dbReference>
<evidence type="ECO:0000313" key="4">
    <source>
        <dbReference type="EMBL" id="SDG09379.1"/>
    </source>
</evidence>
<dbReference type="PANTHER" id="PTHR40094">
    <property type="entry name" value="ALPHA-2-MACROGLOBULIN HOMOLOG"/>
    <property type="match status" value="1"/>
</dbReference>
<dbReference type="Proteomes" id="UP000199705">
    <property type="component" value="Unassembled WGS sequence"/>
</dbReference>
<dbReference type="Gene3D" id="2.60.40.1930">
    <property type="match status" value="1"/>
</dbReference>
<dbReference type="RefSeq" id="WP_091163134.1">
    <property type="nucleotide sequence ID" value="NZ_FNCG01000002.1"/>
</dbReference>
<protein>
    <submittedName>
        <fullName evidence="4">MG2 domain-containing protein</fullName>
    </submittedName>
</protein>
<feature type="domain" description="Alpha-2-macroglobulin" evidence="3">
    <location>
        <begin position="1413"/>
        <end position="1503"/>
    </location>
</feature>
<dbReference type="InterPro" id="IPR019734">
    <property type="entry name" value="TPR_rpt"/>
</dbReference>
<dbReference type="SUPFAM" id="SSF49464">
    <property type="entry name" value="Carboxypeptidase regulatory domain-like"/>
    <property type="match status" value="1"/>
</dbReference>
<dbReference type="InterPro" id="IPR051802">
    <property type="entry name" value="YfhM-like"/>
</dbReference>
<evidence type="ECO:0000259" key="3">
    <source>
        <dbReference type="SMART" id="SM01360"/>
    </source>
</evidence>
<name>A0A1G7RGW4_9SPHI</name>
<dbReference type="InterPro" id="IPR041246">
    <property type="entry name" value="Bact_MG10"/>
</dbReference>
<gene>
    <name evidence="4" type="ORF">SAMN05192573_102224</name>
</gene>
<dbReference type="InterPro" id="IPR002890">
    <property type="entry name" value="MG2"/>
</dbReference>
<dbReference type="Pfam" id="PF00207">
    <property type="entry name" value="A2M"/>
    <property type="match status" value="1"/>
</dbReference>
<comment type="similarity">
    <text evidence="1">Belongs to the protease inhibitor I39 (alpha-2-macroglobulin) family. Bacterial alpha-2-macroglobulin subfamily.</text>
</comment>
<dbReference type="Pfam" id="PF17973">
    <property type="entry name" value="bMG10"/>
    <property type="match status" value="1"/>
</dbReference>
<dbReference type="Pfam" id="PF01835">
    <property type="entry name" value="MG2"/>
    <property type="match status" value="1"/>
</dbReference>
<accession>A0A1G7RGW4</accession>
<dbReference type="InterPro" id="IPR008930">
    <property type="entry name" value="Terpenoid_cyclase/PrenylTrfase"/>
</dbReference>
<organism evidence="4 5">
    <name type="scientific">Mucilaginibacter gossypii</name>
    <dbReference type="NCBI Taxonomy" id="551996"/>
    <lineage>
        <taxon>Bacteria</taxon>
        <taxon>Pseudomonadati</taxon>
        <taxon>Bacteroidota</taxon>
        <taxon>Sphingobacteriia</taxon>
        <taxon>Sphingobacteriales</taxon>
        <taxon>Sphingobacteriaceae</taxon>
        <taxon>Mucilaginibacter</taxon>
    </lineage>
</organism>
<evidence type="ECO:0000256" key="2">
    <source>
        <dbReference type="PROSITE-ProRule" id="PRU00339"/>
    </source>
</evidence>
<evidence type="ECO:0000256" key="1">
    <source>
        <dbReference type="ARBA" id="ARBA00010556"/>
    </source>
</evidence>
<sequence length="2180" mass="246652">MDILYLGTSFKHQPKPLSSMLPQPAKTLACLLILSLIISINPVSAQTKYDVLNFRIDSLAAVGLPKSALKEVDKLDKLAHDEKNAPQQVHAVIYRMTFQSYIEEEALVSIIARLKADIDKAKFPVKPVLQSMLAEMYWNYYRENQYEYSQRSHLEKHSDDYTKWDLQTIISETARQYQLSLMDAKEEQSTPIGVLDGVLDGDKSIRYLRPTLYDLLAQRAFEFFLADEPEVIKPKMAFSVNDPAFFGDARSFVEIKIHTTDTASTWYKGIKLLQQITAFHLHKNNDEALADLELQRLKFLHEKSALSNADSLYFTALKQIATSYAAKPISAEALVLIGSYYSGIDSLVTAHNYYKKAAELFPNSVGGKNAVTYIRELENENLSAQIEEVYAPGKPLLASWQYKNVKEAKFAIYSITDVQIEQLKKDGKQSEDQDLMISKRLYNFVSKLKPVETGGFSLPGPHDYRSHSTEFKINPLKAGNYILVIDDTLLNKSPLAAMAKFRVSGLAYVTRQRPDGVKEVRVLDRDSGKPLKGVKVDVYNTYNDKGKILRNAISNGVSDAEGVFTFTCKGDYYNVNLSTANDKFADQNSYVSGYLETKQPAAQPIERTILFTDRQIYRPGQTVYFKGLQISTLNNKSSIVPNEQVIITLFDANRQKQSSLNLKTNEYGTVTGSFIVPQQALGGMMSVTTDHGSALIRVEEYKRPTFQVAFSPVKETYRFNDSVHINGKVTAFSGYGLSGAKVAYHVKRVAAFRPYYAKVRGDNFTGDDNVEVTSDTIRTNDNGDFQFTFKASAGNGQLQDMFNYTVTADVTDGSGETQSANTVVKVSNNVLDLDLSVPEQLSTKDKTTIPVKLSNINGQPQNGVLNVRVYSLNQPEGVFKKRLWDAPDQYLMGADEYKRLFEGYAYKQEDKQDNWQVNKTVIETDVKVTDTTNSQLDLAALKKQPTGVYELIINARSNNGDTTSQTYYIKVHTDPAKAPDMDSWVTTINDEVGKADDTAEFWLGVTRESNILVEQYEGAKMLSAKWLTVGADYQQSLKIAVPATAKNNFAVQFLMLNDNRRYSYYKQIKIKDTASALNIRLLTFRNKLQPGEKEQWKLQVSAPGKEKEQAELLAGMYDASLDDVATSQTWNKQLSVYGGNDPQYFSWQAYDEFVKATDTYVFNNLQYYRPRIVSFDYETLNWFDYNYFGGDNYGYNTYIESVKQHKTVSAKDKRLEGLYLKNSALVKNGVIVSGRVVNVFNLPITGVKIAIKGTSISTQSNSLGFYKIKVPRNATLIFTGKYLVEKYMTPPVNGYLRMSLEKLDKIRINGKDYMRIADPGVKSQMGEPNQYINIDEPVGNSDMKGFVENDNNIVGGLRGKVPGMQVVNRSMGYFSNVPLREIQANVPKFDKELLSVGYGSLKPIATRKNFNETAFFYPQLRTDEKGEVLIEFTMPEALTKWKFRAFAHDKQLQLGYTEAEVVTQKQLSITANMPRFLREGDTVVVSARLANLEGEPLKGQVELRLFNGINMQPVELLTNKDDAQQKFEIGASATKSISFKLVIPPGLDALTYRLTADVGKYTDGEENTIPVLPNRMLVTESMPMMVRAGQSKTFNFDKLINNSSTTLKSKTLTLEYSQNPAWNAVQAIPYMMEFPYECSEQLFSRYYANSLSTDLISKMPLIKQVFDQWKSGDSKELLSNLEKNQELKTTLLEETPWLQDALSESEQKKRIAQLFDLNKMSYEMKANLDKLKQKQLPNGAFPWFGGNYADDYITRHVLEGIGQLYHLKIATADNKILKEIAGKALGYMDAGLIKQDKEEKKQKDYQKREIGYDEAHAWYVRSYYTDKQMEPALKSIFNNYLKRAEDQWVTRSIYEQGMIALTMVRNGKPLVTKAIIKSLMETAQTSDEMGMYWGKNMVGYYWHQSPIETQSLMIELFTEAGNNAKAVEEMKIWLMRKKQTNNWKTTKATAAAVYALLLKQEDWLQGGAASEIKLDNKPLAKLKPDVKADAGTGYIKTSWIDEQVKPALGKVEVKNNGKSICYGAMYWQYLEQMDKINPSQTDIHLERKYFIKKQTDAGPVLQEVDVAHQPKTGDLLKVVVYLKAGRDYEYVQLKDLRPAGTEPVTALSEYKYQDGLSYYQVSKDVATNFFISYLNKGSYVFEYELRVAQPGNFSTGITSIQCMYAPEFNAHSEGSRVVFK</sequence>
<dbReference type="InterPro" id="IPR008969">
    <property type="entry name" value="CarboxyPept-like_regulatory"/>
</dbReference>
<dbReference type="STRING" id="551996.SAMN05192573_102224"/>
<dbReference type="InterPro" id="IPR001599">
    <property type="entry name" value="Macroglobln_a2"/>
</dbReference>
<dbReference type="Gene3D" id="1.50.10.20">
    <property type="match status" value="1"/>
</dbReference>
<feature type="repeat" description="TPR" evidence="2">
    <location>
        <begin position="331"/>
        <end position="364"/>
    </location>
</feature>
<proteinExistence type="inferred from homology"/>
<keyword evidence="5" id="KW-1185">Reference proteome</keyword>